<dbReference type="GeneID" id="57397565"/>
<dbReference type="GO" id="GO:0006355">
    <property type="term" value="P:regulation of DNA-templated transcription"/>
    <property type="evidence" value="ECO:0007669"/>
    <property type="project" value="InterPro"/>
</dbReference>
<dbReference type="Pfam" id="PF03869">
    <property type="entry name" value="Arc"/>
    <property type="match status" value="1"/>
</dbReference>
<organism evidence="3 4">
    <name type="scientific">Metapseudomonas otitidis</name>
    <dbReference type="NCBI Taxonomy" id="319939"/>
    <lineage>
        <taxon>Bacteria</taxon>
        <taxon>Pseudomonadati</taxon>
        <taxon>Pseudomonadota</taxon>
        <taxon>Gammaproteobacteria</taxon>
        <taxon>Pseudomonadales</taxon>
        <taxon>Pseudomonadaceae</taxon>
        <taxon>Metapseudomonas</taxon>
    </lineage>
</organism>
<dbReference type="AlphaFoldDB" id="A0A679GLC8"/>
<dbReference type="Proteomes" id="UP000501237">
    <property type="component" value="Chromosome"/>
</dbReference>
<dbReference type="InterPro" id="IPR013321">
    <property type="entry name" value="Arc_rbn_hlx_hlx"/>
</dbReference>
<dbReference type="RefSeq" id="WP_172433360.1">
    <property type="nucleotide sequence ID" value="NZ_AP022642.1"/>
</dbReference>
<dbReference type="Gene3D" id="1.10.1220.10">
    <property type="entry name" value="Met repressor-like"/>
    <property type="match status" value="1"/>
</dbReference>
<dbReference type="GO" id="GO:0003677">
    <property type="term" value="F:DNA binding"/>
    <property type="evidence" value="ECO:0007669"/>
    <property type="project" value="InterPro"/>
</dbReference>
<evidence type="ECO:0000256" key="1">
    <source>
        <dbReference type="SAM" id="MobiDB-lite"/>
    </source>
</evidence>
<reference evidence="3 4" key="1">
    <citation type="journal article" date="2020" name="Microbiol. Resour. Announc.">
        <title>Complete genome sequence of Pseudomonas otitidis strain MrB4, isolated from Lake Biwa in Japan.</title>
        <authorList>
            <person name="Miyazaki K."/>
            <person name="Hase E."/>
            <person name="Maruya T."/>
        </authorList>
    </citation>
    <scope>NUCLEOTIDE SEQUENCE [LARGE SCALE GENOMIC DNA]</scope>
    <source>
        <strain evidence="3 4">MrB4</strain>
    </source>
</reference>
<dbReference type="SUPFAM" id="SSF47598">
    <property type="entry name" value="Ribbon-helix-helix"/>
    <property type="match status" value="1"/>
</dbReference>
<feature type="region of interest" description="Disordered" evidence="1">
    <location>
        <begin position="132"/>
        <end position="164"/>
    </location>
</feature>
<feature type="domain" description="Arc-like DNA binding" evidence="2">
    <location>
        <begin position="8"/>
        <end position="46"/>
    </location>
</feature>
<sequence length="164" mass="17902">MDDTYRSQFRMPMSVYEKLKAAADRNGCSVNAELVARLDASFDMDEAIMSILDHSPPVPGGPSTSGSHLLLDLYGQLDEALEAIHGLQSSANAGAMQEHISYSTAKLEAIESQLTLLSNALLSEQSKPRKTVKVVKVQKTPETRQEAVAKRISNSRDRLARSAE</sequence>
<dbReference type="KEGG" id="poj:PtoMrB4_23460"/>
<accession>A0A679GLC8</accession>
<gene>
    <name evidence="3" type="ORF">PtoMrB4_23460</name>
</gene>
<proteinExistence type="predicted"/>
<dbReference type="InterPro" id="IPR010985">
    <property type="entry name" value="Ribbon_hlx_hlx"/>
</dbReference>
<evidence type="ECO:0000313" key="4">
    <source>
        <dbReference type="Proteomes" id="UP000501237"/>
    </source>
</evidence>
<name>A0A679GLC8_9GAMM</name>
<feature type="compositionally biased region" description="Basic and acidic residues" evidence="1">
    <location>
        <begin position="139"/>
        <end position="164"/>
    </location>
</feature>
<protein>
    <recommendedName>
        <fullName evidence="2">Arc-like DNA binding domain-containing protein</fullName>
    </recommendedName>
</protein>
<evidence type="ECO:0000259" key="2">
    <source>
        <dbReference type="Pfam" id="PF03869"/>
    </source>
</evidence>
<dbReference type="InterPro" id="IPR005569">
    <property type="entry name" value="Arc_DNA-bd_dom"/>
</dbReference>
<dbReference type="EMBL" id="AP022642">
    <property type="protein sequence ID" value="BCA28369.1"/>
    <property type="molecule type" value="Genomic_DNA"/>
</dbReference>
<evidence type="ECO:0000313" key="3">
    <source>
        <dbReference type="EMBL" id="BCA28369.1"/>
    </source>
</evidence>